<dbReference type="PIRSF" id="PIRSF000371">
    <property type="entry name" value="PFL_act_enz"/>
    <property type="match status" value="1"/>
</dbReference>
<dbReference type="NCBIfam" id="TIGR02493">
    <property type="entry name" value="PFLA"/>
    <property type="match status" value="1"/>
</dbReference>
<organism evidence="12 13">
    <name type="scientific">Candidatus Lachnoclostridium stercoripullorum</name>
    <dbReference type="NCBI Taxonomy" id="2838635"/>
    <lineage>
        <taxon>Bacteria</taxon>
        <taxon>Bacillati</taxon>
        <taxon>Bacillota</taxon>
        <taxon>Clostridia</taxon>
        <taxon>Lachnospirales</taxon>
        <taxon>Lachnospiraceae</taxon>
    </lineage>
</organism>
<keyword evidence="12" id="KW-0456">Lyase</keyword>
<evidence type="ECO:0000256" key="7">
    <source>
        <dbReference type="ARBA" id="ARBA00023002"/>
    </source>
</evidence>
<evidence type="ECO:0000256" key="2">
    <source>
        <dbReference type="ARBA" id="ARBA00009777"/>
    </source>
</evidence>
<evidence type="ECO:0000256" key="10">
    <source>
        <dbReference type="RuleBase" id="RU362053"/>
    </source>
</evidence>
<dbReference type="GO" id="GO:0005737">
    <property type="term" value="C:cytoplasm"/>
    <property type="evidence" value="ECO:0007669"/>
    <property type="project" value="UniProtKB-SubCell"/>
</dbReference>
<dbReference type="GO" id="GO:0043365">
    <property type="term" value="F:[formate-C-acetyltransferase]-activating enzyme activity"/>
    <property type="evidence" value="ECO:0007669"/>
    <property type="project" value="UniProtKB-UniRule"/>
</dbReference>
<keyword evidence="5 10" id="KW-0949">S-adenosyl-L-methionine</keyword>
<reference evidence="12" key="2">
    <citation type="submission" date="2021-04" db="EMBL/GenBank/DDBJ databases">
        <authorList>
            <person name="Gilroy R."/>
        </authorList>
    </citation>
    <scope>NUCLEOTIDE SEQUENCE</scope>
    <source>
        <strain evidence="12">ChiGjej4B4-12881</strain>
    </source>
</reference>
<dbReference type="InterPro" id="IPR058240">
    <property type="entry name" value="rSAM_sf"/>
</dbReference>
<dbReference type="EC" id="1.97.1.4" evidence="10"/>
<dbReference type="PROSITE" id="PS01087">
    <property type="entry name" value="RADICAL_ACTIVATING"/>
    <property type="match status" value="1"/>
</dbReference>
<name>A0A9D1W3M0_9FIRM</name>
<evidence type="ECO:0000256" key="5">
    <source>
        <dbReference type="ARBA" id="ARBA00022691"/>
    </source>
</evidence>
<dbReference type="PANTHER" id="PTHR30352">
    <property type="entry name" value="PYRUVATE FORMATE-LYASE-ACTIVATING ENZYME"/>
    <property type="match status" value="1"/>
</dbReference>
<dbReference type="GO" id="GO:0046872">
    <property type="term" value="F:metal ion binding"/>
    <property type="evidence" value="ECO:0007669"/>
    <property type="project" value="UniProtKB-UniRule"/>
</dbReference>
<dbReference type="InterPro" id="IPR012838">
    <property type="entry name" value="PFL1_activating"/>
</dbReference>
<dbReference type="SFLD" id="SFLDG01066">
    <property type="entry name" value="organic_radical-activating_enz"/>
    <property type="match status" value="1"/>
</dbReference>
<dbReference type="EMBL" id="DXEU01000063">
    <property type="protein sequence ID" value="HIX51886.1"/>
    <property type="molecule type" value="Genomic_DNA"/>
</dbReference>
<evidence type="ECO:0000256" key="3">
    <source>
        <dbReference type="ARBA" id="ARBA00021356"/>
    </source>
</evidence>
<evidence type="ECO:0000256" key="6">
    <source>
        <dbReference type="ARBA" id="ARBA00022723"/>
    </source>
</evidence>
<dbReference type="CDD" id="cd01335">
    <property type="entry name" value="Radical_SAM"/>
    <property type="match status" value="1"/>
</dbReference>
<comment type="similarity">
    <text evidence="2 10">Belongs to the organic radical-activating enzymes family.</text>
</comment>
<dbReference type="AlphaFoldDB" id="A0A9D1W3M0"/>
<gene>
    <name evidence="12" type="primary">pflA</name>
    <name evidence="12" type="ORF">IAA28_03655</name>
</gene>
<dbReference type="GO" id="GO:0051539">
    <property type="term" value="F:4 iron, 4 sulfur cluster binding"/>
    <property type="evidence" value="ECO:0007669"/>
    <property type="project" value="UniProtKB-UniRule"/>
</dbReference>
<comment type="catalytic activity">
    <reaction evidence="10">
        <text>glycyl-[formate C-acetyltransferase] + reduced [flavodoxin] + S-adenosyl-L-methionine = glycin-2-yl radical-[formate C-acetyltransferase] + semiquinone [flavodoxin] + 5'-deoxyadenosine + L-methionine + H(+)</text>
        <dbReference type="Rhea" id="RHEA:19225"/>
        <dbReference type="Rhea" id="RHEA-COMP:10622"/>
        <dbReference type="Rhea" id="RHEA-COMP:12190"/>
        <dbReference type="Rhea" id="RHEA-COMP:12191"/>
        <dbReference type="Rhea" id="RHEA-COMP:14480"/>
        <dbReference type="ChEBI" id="CHEBI:15378"/>
        <dbReference type="ChEBI" id="CHEBI:17319"/>
        <dbReference type="ChEBI" id="CHEBI:29947"/>
        <dbReference type="ChEBI" id="CHEBI:32722"/>
        <dbReference type="ChEBI" id="CHEBI:57618"/>
        <dbReference type="ChEBI" id="CHEBI:57844"/>
        <dbReference type="ChEBI" id="CHEBI:59789"/>
        <dbReference type="ChEBI" id="CHEBI:140311"/>
        <dbReference type="EC" id="1.97.1.4"/>
    </reaction>
</comment>
<dbReference type="PROSITE" id="PS51918">
    <property type="entry name" value="RADICAL_SAM"/>
    <property type="match status" value="1"/>
</dbReference>
<keyword evidence="7 10" id="KW-0560">Oxidoreductase</keyword>
<dbReference type="SUPFAM" id="SSF102114">
    <property type="entry name" value="Radical SAM enzymes"/>
    <property type="match status" value="1"/>
</dbReference>
<reference evidence="12" key="1">
    <citation type="journal article" date="2021" name="PeerJ">
        <title>Extensive microbial diversity within the chicken gut microbiome revealed by metagenomics and culture.</title>
        <authorList>
            <person name="Gilroy R."/>
            <person name="Ravi A."/>
            <person name="Getino M."/>
            <person name="Pursley I."/>
            <person name="Horton D.L."/>
            <person name="Alikhan N.F."/>
            <person name="Baker D."/>
            <person name="Gharbi K."/>
            <person name="Hall N."/>
            <person name="Watson M."/>
            <person name="Adriaenssens E.M."/>
            <person name="Foster-Nyarko E."/>
            <person name="Jarju S."/>
            <person name="Secka A."/>
            <person name="Antonio M."/>
            <person name="Oren A."/>
            <person name="Chaudhuri R.R."/>
            <person name="La Ragione R."/>
            <person name="Hildebrand F."/>
            <person name="Pallen M.J."/>
        </authorList>
    </citation>
    <scope>NUCLEOTIDE SEQUENCE</scope>
    <source>
        <strain evidence="12">ChiGjej4B4-12881</strain>
    </source>
</reference>
<dbReference type="Proteomes" id="UP000886780">
    <property type="component" value="Unassembled WGS sequence"/>
</dbReference>
<sequence>MEGRIHSIETFGSVDGPGVRFVVFLQGCLMRCRYCHNPETWSGEAGEMMTAEEVFRRALRYRTYWGEKGGITVSGGEPMLQMEFLTEFFSLAKEKGISTVLDTAGNPFTREEPFFSRFQELMELTDLFLLDIKIMDGEKHRFLTGHGNGNILDMARFLSDRGKDVWLRHVLVPGLTDGEEDLRALAEFAASLKNVKRFEVLPYHTLGLFKWEKLGIPYTLKEVPVPAKEEVDRACRILRTEEYRGYLEQPGRVSEK</sequence>
<evidence type="ECO:0000256" key="9">
    <source>
        <dbReference type="ARBA" id="ARBA00023014"/>
    </source>
</evidence>
<dbReference type="InterPro" id="IPR012839">
    <property type="entry name" value="Organic_radical_activase"/>
</dbReference>
<dbReference type="Pfam" id="PF04055">
    <property type="entry name" value="Radical_SAM"/>
    <property type="match status" value="1"/>
</dbReference>
<comment type="function">
    <text evidence="1 10">Activation of pyruvate formate-lyase under anaerobic conditions by generation of an organic free radical, using S-adenosylmethionine and reduced flavodoxin as cosubstrates to produce 5'-deoxy-adenosine.</text>
</comment>
<evidence type="ECO:0000256" key="1">
    <source>
        <dbReference type="ARBA" id="ARBA00003141"/>
    </source>
</evidence>
<evidence type="ECO:0000256" key="8">
    <source>
        <dbReference type="ARBA" id="ARBA00023004"/>
    </source>
</evidence>
<evidence type="ECO:0000256" key="4">
    <source>
        <dbReference type="ARBA" id="ARBA00022485"/>
    </source>
</evidence>
<dbReference type="GO" id="GO:0016829">
    <property type="term" value="F:lyase activity"/>
    <property type="evidence" value="ECO:0007669"/>
    <property type="project" value="UniProtKB-KW"/>
</dbReference>
<keyword evidence="8 10" id="KW-0408">Iron</keyword>
<comment type="caution">
    <text evidence="12">The sequence shown here is derived from an EMBL/GenBank/DDBJ whole genome shotgun (WGS) entry which is preliminary data.</text>
</comment>
<protein>
    <recommendedName>
        <fullName evidence="3 10">Pyruvate formate-lyase-activating enzyme</fullName>
        <ecNumber evidence="10">1.97.1.4</ecNumber>
    </recommendedName>
</protein>
<keyword evidence="9 10" id="KW-0411">Iron-sulfur</keyword>
<comment type="subcellular location">
    <subcellularLocation>
        <location evidence="10">Cytoplasm</location>
    </subcellularLocation>
</comment>
<dbReference type="Gene3D" id="3.20.20.70">
    <property type="entry name" value="Aldolase class I"/>
    <property type="match status" value="1"/>
</dbReference>
<accession>A0A9D1W3M0</accession>
<dbReference type="InterPro" id="IPR013785">
    <property type="entry name" value="Aldolase_TIM"/>
</dbReference>
<keyword evidence="10" id="KW-0963">Cytoplasm</keyword>
<comment type="cofactor">
    <cofactor evidence="10">
        <name>[4Fe-4S] cluster</name>
        <dbReference type="ChEBI" id="CHEBI:49883"/>
    </cofactor>
    <text evidence="10">Binds 1 [4Fe-4S] cluster. The cluster is coordinated with 3 cysteines and an exchangeable S-adenosyl-L-methionine.</text>
</comment>
<feature type="domain" description="Radical SAM core" evidence="11">
    <location>
        <begin position="14"/>
        <end position="241"/>
    </location>
</feature>
<dbReference type="PANTHER" id="PTHR30352:SF5">
    <property type="entry name" value="PYRUVATE FORMATE-LYASE 1-ACTIVATING ENZYME"/>
    <property type="match status" value="1"/>
</dbReference>
<dbReference type="SFLD" id="SFLDS00029">
    <property type="entry name" value="Radical_SAM"/>
    <property type="match status" value="1"/>
</dbReference>
<dbReference type="InterPro" id="IPR034457">
    <property type="entry name" value="Organic_radical-activating"/>
</dbReference>
<proteinExistence type="inferred from homology"/>
<keyword evidence="12" id="KW-0670">Pyruvate</keyword>
<dbReference type="InterPro" id="IPR007197">
    <property type="entry name" value="rSAM"/>
</dbReference>
<evidence type="ECO:0000313" key="13">
    <source>
        <dbReference type="Proteomes" id="UP000886780"/>
    </source>
</evidence>
<dbReference type="InterPro" id="IPR001989">
    <property type="entry name" value="Radical_activat_CS"/>
</dbReference>
<keyword evidence="6 10" id="KW-0479">Metal-binding</keyword>
<keyword evidence="4 10" id="KW-0004">4Fe-4S</keyword>
<evidence type="ECO:0000313" key="12">
    <source>
        <dbReference type="EMBL" id="HIX51886.1"/>
    </source>
</evidence>
<evidence type="ECO:0000259" key="11">
    <source>
        <dbReference type="PROSITE" id="PS51918"/>
    </source>
</evidence>